<evidence type="ECO:0000259" key="1">
    <source>
        <dbReference type="Pfam" id="PF06381"/>
    </source>
</evidence>
<name>A0A6M3KYV7_9ZZZZ</name>
<dbReference type="AlphaFoldDB" id="A0A6M3KYV7"/>
<organism evidence="2">
    <name type="scientific">viral metagenome</name>
    <dbReference type="NCBI Taxonomy" id="1070528"/>
    <lineage>
        <taxon>unclassified sequences</taxon>
        <taxon>metagenomes</taxon>
        <taxon>organismal metagenomes</taxon>
    </lineage>
</organism>
<feature type="domain" description="Anti-CBASS protein Acb1-like N-terminal" evidence="1">
    <location>
        <begin position="51"/>
        <end position="368"/>
    </location>
</feature>
<accession>A0A6M3KYV7</accession>
<gene>
    <name evidence="2" type="ORF">MM415B02999_0007</name>
</gene>
<protein>
    <recommendedName>
        <fullName evidence="1">Anti-CBASS protein Acb1-like N-terminal domain-containing protein</fullName>
    </recommendedName>
</protein>
<dbReference type="EMBL" id="MT142703">
    <property type="protein sequence ID" value="QJA87403.1"/>
    <property type="molecule type" value="Genomic_DNA"/>
</dbReference>
<dbReference type="InterPro" id="IPR024459">
    <property type="entry name" value="Acb1-like_N"/>
</dbReference>
<proteinExistence type="predicted"/>
<dbReference type="Pfam" id="PF06381">
    <property type="entry name" value="Phage_portal_3"/>
    <property type="match status" value="1"/>
</dbReference>
<reference evidence="2" key="1">
    <citation type="submission" date="2020-03" db="EMBL/GenBank/DDBJ databases">
        <title>The deep terrestrial virosphere.</title>
        <authorList>
            <person name="Holmfeldt K."/>
            <person name="Nilsson E."/>
            <person name="Simone D."/>
            <person name="Lopez-Fernandez M."/>
            <person name="Wu X."/>
            <person name="de Brujin I."/>
            <person name="Lundin D."/>
            <person name="Andersson A."/>
            <person name="Bertilsson S."/>
            <person name="Dopson M."/>
        </authorList>
    </citation>
    <scope>NUCLEOTIDE SEQUENCE</scope>
    <source>
        <strain evidence="2">MM415B02999</strain>
    </source>
</reference>
<sequence length="459" mass="52921">MKYMSLVSRIRERLNFQDTSPKTKIQPEHNYYPKNERQHTDFKLDRIQLGNIVASEPMIRKGIWKENKDIFGEGWQVQHKEQDMTVDETDLELINVFDKKANTKYKLEQAGISANIYGDGFLELIFEEPDGTPINTPVPPDMPPVDLSVFKAEYISKTKPVKGVEYYVYKDKQEKLIHPDRIIHIVKKRLPGHLFGISDVFTCGRVLTSMMNADIYFGEFIEWAGKGVFNVTLKGVTESELADAQQKIKRSNVQLHDENATWEVLNPVTMSPAEYYDYFFIKVAATLDMPQHILTGVQPGQLTGSEIGLADYYKNITNIQELVFTPILEKIYTLLLQGNGRSFEDYEIRWNPIYVDEQSEANILLSRTNAAAMAHDRFIIDDDEYRMIMKEGIQDLAGTSTLKEDVDIEQPETPVEDILPEEKIKTDAEQLRIMREKRIGELELILQEKRVKDAKTKTI</sequence>
<evidence type="ECO:0000313" key="2">
    <source>
        <dbReference type="EMBL" id="QJA87403.1"/>
    </source>
</evidence>